<keyword evidence="6" id="KW-1185">Reference proteome</keyword>
<dbReference type="AlphaFoldDB" id="A0AAE3AET4"/>
<evidence type="ECO:0000256" key="2">
    <source>
        <dbReference type="ARBA" id="ARBA00023125"/>
    </source>
</evidence>
<name>A0AAE3AET4_9FIRM</name>
<dbReference type="InterPro" id="IPR018490">
    <property type="entry name" value="cNMP-bd_dom_sf"/>
</dbReference>
<proteinExistence type="predicted"/>
<dbReference type="InterPro" id="IPR012318">
    <property type="entry name" value="HTH_CRP"/>
</dbReference>
<evidence type="ECO:0000313" key="5">
    <source>
        <dbReference type="EMBL" id="MCC2130929.1"/>
    </source>
</evidence>
<dbReference type="Pfam" id="PF00027">
    <property type="entry name" value="cNMP_binding"/>
    <property type="match status" value="1"/>
</dbReference>
<dbReference type="SUPFAM" id="SSF46785">
    <property type="entry name" value="Winged helix' DNA-binding domain"/>
    <property type="match status" value="1"/>
</dbReference>
<gene>
    <name evidence="5" type="ORF">LKD37_15715</name>
</gene>
<organism evidence="5 6">
    <name type="scientific">Brotocaccenecus cirricatena</name>
    <dbReference type="NCBI Taxonomy" id="3064195"/>
    <lineage>
        <taxon>Bacteria</taxon>
        <taxon>Bacillati</taxon>
        <taxon>Bacillota</taxon>
        <taxon>Clostridia</taxon>
        <taxon>Eubacteriales</taxon>
        <taxon>Oscillospiraceae</taxon>
        <taxon>Brotocaccenecus</taxon>
    </lineage>
</organism>
<keyword evidence="2" id="KW-0238">DNA-binding</keyword>
<reference evidence="5" key="1">
    <citation type="submission" date="2021-10" db="EMBL/GenBank/DDBJ databases">
        <title>Anaerobic single-cell dispensing facilitates the cultivation of human gut bacteria.</title>
        <authorList>
            <person name="Afrizal A."/>
        </authorList>
    </citation>
    <scope>NUCLEOTIDE SEQUENCE</scope>
    <source>
        <strain evidence="5">CLA-AA-H272</strain>
    </source>
</reference>
<dbReference type="RefSeq" id="WP_302930052.1">
    <property type="nucleotide sequence ID" value="NZ_JAJEPW010000083.1"/>
</dbReference>
<dbReference type="GO" id="GO:0006355">
    <property type="term" value="P:regulation of DNA-templated transcription"/>
    <property type="evidence" value="ECO:0007669"/>
    <property type="project" value="InterPro"/>
</dbReference>
<dbReference type="CDD" id="cd00038">
    <property type="entry name" value="CAP_ED"/>
    <property type="match status" value="1"/>
</dbReference>
<dbReference type="InterPro" id="IPR014710">
    <property type="entry name" value="RmlC-like_jellyroll"/>
</dbReference>
<comment type="caution">
    <text evidence="5">The sequence shown here is derived from an EMBL/GenBank/DDBJ whole genome shotgun (WGS) entry which is preliminary data.</text>
</comment>
<dbReference type="EMBL" id="JAJEPW010000083">
    <property type="protein sequence ID" value="MCC2130929.1"/>
    <property type="molecule type" value="Genomic_DNA"/>
</dbReference>
<evidence type="ECO:0000256" key="1">
    <source>
        <dbReference type="ARBA" id="ARBA00023015"/>
    </source>
</evidence>
<dbReference type="PROSITE" id="PS50042">
    <property type="entry name" value="CNMP_BINDING_3"/>
    <property type="match status" value="1"/>
</dbReference>
<evidence type="ECO:0000256" key="3">
    <source>
        <dbReference type="ARBA" id="ARBA00023163"/>
    </source>
</evidence>
<dbReference type="Pfam" id="PF13545">
    <property type="entry name" value="HTH_Crp_2"/>
    <property type="match status" value="1"/>
</dbReference>
<dbReference type="InterPro" id="IPR000595">
    <property type="entry name" value="cNMP-bd_dom"/>
</dbReference>
<feature type="domain" description="Cyclic nucleotide-binding" evidence="4">
    <location>
        <begin position="14"/>
        <end position="112"/>
    </location>
</feature>
<dbReference type="SUPFAM" id="SSF51206">
    <property type="entry name" value="cAMP-binding domain-like"/>
    <property type="match status" value="1"/>
</dbReference>
<keyword evidence="1" id="KW-0805">Transcription regulation</keyword>
<protein>
    <submittedName>
        <fullName evidence="5">Cyclic nucleotide-binding domain-containing protein</fullName>
    </submittedName>
</protein>
<evidence type="ECO:0000313" key="6">
    <source>
        <dbReference type="Proteomes" id="UP001199319"/>
    </source>
</evidence>
<accession>A0AAE3AET4</accession>
<dbReference type="InterPro" id="IPR036390">
    <property type="entry name" value="WH_DNA-bd_sf"/>
</dbReference>
<dbReference type="GO" id="GO:0003677">
    <property type="term" value="F:DNA binding"/>
    <property type="evidence" value="ECO:0007669"/>
    <property type="project" value="UniProtKB-KW"/>
</dbReference>
<sequence>MEAVKTPILEGITLEEQEQMRLCFGVREERFRAGETVYDFAEGRKYLGLIARGSAVIQRIDRQGSRTILEHLESGGVFGEMLMFENVAGDSITVIAEEPCRVWFMQDEHMTRRCEKACAHHSRLVENMFHIMTEKAAALSERVEVLSRRSIREKLLCYFGLLAGQRQKPSFQLPFSLSALADYISADRSAMMRELKKMKDEHLVEVAGRQVTLCTPAR</sequence>
<dbReference type="Proteomes" id="UP001199319">
    <property type="component" value="Unassembled WGS sequence"/>
</dbReference>
<dbReference type="Gene3D" id="2.60.120.10">
    <property type="entry name" value="Jelly Rolls"/>
    <property type="match status" value="1"/>
</dbReference>
<keyword evidence="3" id="KW-0804">Transcription</keyword>
<evidence type="ECO:0000259" key="4">
    <source>
        <dbReference type="PROSITE" id="PS50042"/>
    </source>
</evidence>